<evidence type="ECO:0000256" key="4">
    <source>
        <dbReference type="ARBA" id="ARBA00022692"/>
    </source>
</evidence>
<feature type="transmembrane region" description="Helical" evidence="9">
    <location>
        <begin position="6"/>
        <end position="28"/>
    </location>
</feature>
<evidence type="ECO:0000256" key="6">
    <source>
        <dbReference type="ARBA" id="ARBA00023136"/>
    </source>
</evidence>
<feature type="transmembrane region" description="Helical" evidence="9">
    <location>
        <begin position="128"/>
        <end position="149"/>
    </location>
</feature>
<reference evidence="11" key="1">
    <citation type="submission" date="2016-08" db="EMBL/GenBank/DDBJ databases">
        <authorList>
            <person name="Seilhamer J.J."/>
        </authorList>
    </citation>
    <scope>NUCLEOTIDE SEQUENCE</scope>
    <source>
        <strain evidence="11">86</strain>
    </source>
</reference>
<dbReference type="AlphaFoldDB" id="A0A212LQP5"/>
<keyword evidence="4 9" id="KW-0812">Transmembrane</keyword>
<feature type="transmembrane region" description="Helical" evidence="9">
    <location>
        <begin position="97"/>
        <end position="121"/>
    </location>
</feature>
<feature type="transmembrane region" description="Helical" evidence="9">
    <location>
        <begin position="40"/>
        <end position="64"/>
    </location>
</feature>
<dbReference type="PANTHER" id="PTHR43029:SF10">
    <property type="entry name" value="AMMONIUM TRANSPORTER MEP2"/>
    <property type="match status" value="1"/>
</dbReference>
<keyword evidence="3" id="KW-0813">Transport</keyword>
<evidence type="ECO:0000256" key="1">
    <source>
        <dbReference type="ARBA" id="ARBA00004141"/>
    </source>
</evidence>
<keyword evidence="5 9" id="KW-1133">Transmembrane helix</keyword>
<dbReference type="PANTHER" id="PTHR43029">
    <property type="entry name" value="AMMONIUM TRANSPORTER MEP2"/>
    <property type="match status" value="1"/>
</dbReference>
<protein>
    <recommendedName>
        <fullName evidence="8">Ammonium transporter</fullName>
    </recommendedName>
</protein>
<evidence type="ECO:0000259" key="10">
    <source>
        <dbReference type="Pfam" id="PF00909"/>
    </source>
</evidence>
<evidence type="ECO:0000256" key="3">
    <source>
        <dbReference type="ARBA" id="ARBA00022448"/>
    </source>
</evidence>
<feature type="transmembrane region" description="Helical" evidence="9">
    <location>
        <begin position="161"/>
        <end position="183"/>
    </location>
</feature>
<name>A0A212LQP5_9FIRM</name>
<keyword evidence="7" id="KW-0924">Ammonia transport</keyword>
<evidence type="ECO:0000313" key="11">
    <source>
        <dbReference type="EMBL" id="SCM79863.1"/>
    </source>
</evidence>
<dbReference type="InterPro" id="IPR001905">
    <property type="entry name" value="Ammonium_transpt"/>
</dbReference>
<keyword evidence="6 9" id="KW-0472">Membrane</keyword>
<dbReference type="SUPFAM" id="SSF111352">
    <property type="entry name" value="Ammonium transporter"/>
    <property type="match status" value="1"/>
</dbReference>
<dbReference type="GO" id="GO:0008519">
    <property type="term" value="F:ammonium channel activity"/>
    <property type="evidence" value="ECO:0007669"/>
    <property type="project" value="InterPro"/>
</dbReference>
<evidence type="ECO:0000256" key="9">
    <source>
        <dbReference type="SAM" id="Phobius"/>
    </source>
</evidence>
<feature type="transmembrane region" description="Helical" evidence="9">
    <location>
        <begin position="311"/>
        <end position="330"/>
    </location>
</feature>
<gene>
    <name evidence="11" type="ORF">KL86SPO_30130</name>
</gene>
<dbReference type="InterPro" id="IPR029020">
    <property type="entry name" value="Ammonium/urea_transptr"/>
</dbReference>
<dbReference type="RefSeq" id="WP_288183602.1">
    <property type="nucleotide sequence ID" value="NZ_LT608335.1"/>
</dbReference>
<dbReference type="InterPro" id="IPR024041">
    <property type="entry name" value="NH4_transpt_AmtB-like_dom"/>
</dbReference>
<evidence type="ECO:0000256" key="8">
    <source>
        <dbReference type="ARBA" id="ARBA00050025"/>
    </source>
</evidence>
<comment type="similarity">
    <text evidence="2">Belongs to the ammonia transporter channel (TC 1.A.11.2) family.</text>
</comment>
<evidence type="ECO:0000256" key="2">
    <source>
        <dbReference type="ARBA" id="ARBA00005887"/>
    </source>
</evidence>
<feature type="transmembrane region" description="Helical" evidence="9">
    <location>
        <begin position="350"/>
        <end position="370"/>
    </location>
</feature>
<feature type="domain" description="Ammonium transporter AmtB-like" evidence="10">
    <location>
        <begin position="8"/>
        <end position="380"/>
    </location>
</feature>
<organism evidence="11">
    <name type="scientific">uncultured Sporomusa sp</name>
    <dbReference type="NCBI Taxonomy" id="307249"/>
    <lineage>
        <taxon>Bacteria</taxon>
        <taxon>Bacillati</taxon>
        <taxon>Bacillota</taxon>
        <taxon>Negativicutes</taxon>
        <taxon>Selenomonadales</taxon>
        <taxon>Sporomusaceae</taxon>
        <taxon>Sporomusa</taxon>
        <taxon>environmental samples</taxon>
    </lineage>
</organism>
<proteinExistence type="inferred from homology"/>
<feature type="transmembrane region" description="Helical" evidence="9">
    <location>
        <begin position="195"/>
        <end position="212"/>
    </location>
</feature>
<evidence type="ECO:0000256" key="5">
    <source>
        <dbReference type="ARBA" id="ARBA00022989"/>
    </source>
</evidence>
<dbReference type="Pfam" id="PF00909">
    <property type="entry name" value="Ammonium_transp"/>
    <property type="match status" value="1"/>
</dbReference>
<evidence type="ECO:0000256" key="7">
    <source>
        <dbReference type="ARBA" id="ARBA00023177"/>
    </source>
</evidence>
<dbReference type="EMBL" id="FMJE01000003">
    <property type="protein sequence ID" value="SCM79863.1"/>
    <property type="molecule type" value="Genomic_DNA"/>
</dbReference>
<comment type="subcellular location">
    <subcellularLocation>
        <location evidence="1">Membrane</location>
        <topology evidence="1">Multi-pass membrane protein</topology>
    </subcellularLocation>
</comment>
<accession>A0A212LQP5</accession>
<feature type="transmembrane region" description="Helical" evidence="9">
    <location>
        <begin position="218"/>
        <end position="242"/>
    </location>
</feature>
<feature type="transmembrane region" description="Helical" evidence="9">
    <location>
        <begin position="280"/>
        <end position="299"/>
    </location>
</feature>
<dbReference type="GO" id="GO:0005886">
    <property type="term" value="C:plasma membrane"/>
    <property type="evidence" value="ECO:0007669"/>
    <property type="project" value="TreeGrafter"/>
</dbReference>
<sequence length="400" mass="42418">MMQAGDTAFILICTCVVLFMTPAVAVLYGSLTERRYGPTMLMQTCIAIPVITSVWSLLGFTLAFGSDVLGGLIGGLDYLFLRNIGIETGAFAPTVSFALFFVFQATFAIITSALICGAVVGRMRLLPYMLFISLWSLLVYSPVVHWVWGGGILQQWGYVDFAGGVPVHMIAGFSALAAVKAVGNRETGKEGPSNLTNVVIAMGILWAGWFCFNGGSSMAAGGIAAVAMVSTLLGSSAGAIVWMMLAYYRNDKQVTILDLSFGALAGLIVSSPLAGYVVPWAIILAGAIAGLACYYAVLFRIQRNYDDTLDVWALHGVGGLLGAFLLGIFADPSLAPAAGLLYGNPQQLTVQAAGILIAAVYCFFVTYVMVKVINRFSRFRTAGDVPEDFGTEEDTAVMNG</sequence>
<feature type="transmembrane region" description="Helical" evidence="9">
    <location>
        <begin position="254"/>
        <end position="274"/>
    </location>
</feature>
<dbReference type="Gene3D" id="1.10.3430.10">
    <property type="entry name" value="Ammonium transporter AmtB like domains"/>
    <property type="match status" value="1"/>
</dbReference>